<evidence type="ECO:0000259" key="9">
    <source>
        <dbReference type="Pfam" id="PF07715"/>
    </source>
</evidence>
<evidence type="ECO:0000256" key="1">
    <source>
        <dbReference type="ARBA" id="ARBA00004571"/>
    </source>
</evidence>
<feature type="domain" description="Outer membrane protein beta-barrel" evidence="10">
    <location>
        <begin position="337"/>
        <end position="477"/>
    </location>
</feature>
<dbReference type="InterPro" id="IPR037066">
    <property type="entry name" value="Plug_dom_sf"/>
</dbReference>
<keyword evidence="5 7" id="KW-0472">Membrane</keyword>
<keyword evidence="2 7" id="KW-0813">Transport</keyword>
<dbReference type="SUPFAM" id="SSF56935">
    <property type="entry name" value="Porins"/>
    <property type="match status" value="1"/>
</dbReference>
<dbReference type="Gene3D" id="2.170.130.10">
    <property type="entry name" value="TonB-dependent receptor, plug domain"/>
    <property type="match status" value="1"/>
</dbReference>
<keyword evidence="6 7" id="KW-0998">Cell outer membrane</keyword>
<dbReference type="EMBL" id="CP103300">
    <property type="protein sequence ID" value="UYM14481.1"/>
    <property type="molecule type" value="Genomic_DNA"/>
</dbReference>
<evidence type="ECO:0000256" key="8">
    <source>
        <dbReference type="SAM" id="SignalP"/>
    </source>
</evidence>
<gene>
    <name evidence="11" type="ORF">NX720_16475</name>
</gene>
<dbReference type="RefSeq" id="WP_262595982.1">
    <property type="nucleotide sequence ID" value="NZ_CP103300.1"/>
</dbReference>
<keyword evidence="8" id="KW-0732">Signal</keyword>
<dbReference type="InterPro" id="IPR041700">
    <property type="entry name" value="OMP_b-brl_3"/>
</dbReference>
<evidence type="ECO:0000256" key="2">
    <source>
        <dbReference type="ARBA" id="ARBA00022448"/>
    </source>
</evidence>
<accession>A0ABY6GP16</accession>
<evidence type="ECO:0000256" key="4">
    <source>
        <dbReference type="ARBA" id="ARBA00022692"/>
    </source>
</evidence>
<dbReference type="InterPro" id="IPR012910">
    <property type="entry name" value="Plug_dom"/>
</dbReference>
<comment type="similarity">
    <text evidence="7">Belongs to the TonB-dependent receptor family.</text>
</comment>
<feature type="chain" id="PRO_5047351477" evidence="8">
    <location>
        <begin position="26"/>
        <end position="818"/>
    </location>
</feature>
<evidence type="ECO:0000313" key="12">
    <source>
        <dbReference type="Proteomes" id="UP001163255"/>
    </source>
</evidence>
<keyword evidence="3 7" id="KW-1134">Transmembrane beta strand</keyword>
<dbReference type="Pfam" id="PF07715">
    <property type="entry name" value="Plug"/>
    <property type="match status" value="1"/>
</dbReference>
<keyword evidence="12" id="KW-1185">Reference proteome</keyword>
<feature type="signal peptide" evidence="8">
    <location>
        <begin position="1"/>
        <end position="25"/>
    </location>
</feature>
<dbReference type="Gene3D" id="2.40.170.20">
    <property type="entry name" value="TonB-dependent receptor, beta-barrel domain"/>
    <property type="match status" value="1"/>
</dbReference>
<dbReference type="PROSITE" id="PS52016">
    <property type="entry name" value="TONB_DEPENDENT_REC_3"/>
    <property type="match status" value="1"/>
</dbReference>
<dbReference type="Proteomes" id="UP001163255">
    <property type="component" value="Chromosome"/>
</dbReference>
<feature type="domain" description="TonB-dependent receptor plug" evidence="9">
    <location>
        <begin position="54"/>
        <end position="164"/>
    </location>
</feature>
<evidence type="ECO:0000256" key="6">
    <source>
        <dbReference type="ARBA" id="ARBA00023237"/>
    </source>
</evidence>
<comment type="subcellular location">
    <subcellularLocation>
        <location evidence="1 7">Cell outer membrane</location>
        <topology evidence="1 7">Multi-pass membrane protein</topology>
    </subcellularLocation>
</comment>
<keyword evidence="11" id="KW-0675">Receptor</keyword>
<dbReference type="Pfam" id="PF14905">
    <property type="entry name" value="OMP_b-brl_3"/>
    <property type="match status" value="1"/>
</dbReference>
<name>A0ABY6GP16_9GAMM</name>
<protein>
    <submittedName>
        <fullName evidence="11">TonB-dependent receptor plug domain-containing protein</fullName>
    </submittedName>
</protein>
<keyword evidence="4 7" id="KW-0812">Transmembrane</keyword>
<sequence length="818" mass="91017">MEFISLRSLLAASIAYVIYAPNVLAEAPSSTNNNLPVLEETETQTIEQENGLLLNREEIKATPVANNNLSQLLKTQPGIAINDARASVRGGDIKPEEISLANARTHQTNYMIGGVTTNNISTFAAADKAGGLGGHTSGYFFDTELLESVEVMDRNISPEYGSFTGGIINAELRKPTDTFVAEYSYKMNKSSWNSDPTLDADNKDLQRPGWGDGRYQDQYEKRFHNLFIGGPVSELHKLGFGLSVQESDIPLIYNGGRKNQQQTNTSAFINHLGQLGAWEVSNELRYSKFTEKRFLNDTFTDDTDEFSDYKNSHGGFGYTLKLNREFTLGAWRNTVAFDQLKDERKADVDYFKTHLDLRNGFDLSSSGSYGNLDQTQNSTKLKSAYYFNALYTASVRHQVTIGSEATLHSAEGQYHEAFNNFSQSSNANGSVNLNPWVVTEAGNYKAESNQYALYVSDTLQWNKLTLNLGLRAEHIELFDDNTVAPRFHGSWDFQTDRINRLSLGASRYYSGSLLGWALASQRRGLQTDYRNCIGTGGGNDISLNPGDYDCGSVTRYQTIDLNQAKTPYSDELTVDYDLQLGNVEINAGFLRRQQRNGLSFVYNPKLDRDQLHNNMESDSDIYSLRFSNIDNYQLLGADIGGYLKLVYTDATGSGSTTSVYDDQNDLNSGSEIEWVELDGQLMRRSEMDTGSYNSDLAAVFALNATLEDYGLTLSNLVRYEAGRDLTLLKGQEIRDINGKPTAVSLLSKEKLGSLVTWDAKLAWTPPVADNLLTLGLTVTNLLNRQVKVSTSGIANSSKFTNNYYSKGREVWLSVGMRL</sequence>
<reference evidence="11" key="1">
    <citation type="submission" date="2022-10" db="EMBL/GenBank/DDBJ databases">
        <title>Completed Genome Sequence of two octocoral isolated bacterium, Endozoicomonas euniceicola EF212T and Endozoicomonas gorgoniicola PS125T.</title>
        <authorList>
            <person name="Chiou Y.-J."/>
            <person name="Chen Y.-H."/>
        </authorList>
    </citation>
    <scope>NUCLEOTIDE SEQUENCE</scope>
    <source>
        <strain evidence="11">EF212</strain>
    </source>
</reference>
<evidence type="ECO:0000256" key="5">
    <source>
        <dbReference type="ARBA" id="ARBA00023136"/>
    </source>
</evidence>
<dbReference type="InterPro" id="IPR036942">
    <property type="entry name" value="Beta-barrel_TonB_sf"/>
</dbReference>
<evidence type="ECO:0000256" key="7">
    <source>
        <dbReference type="PROSITE-ProRule" id="PRU01360"/>
    </source>
</evidence>
<organism evidence="11 12">
    <name type="scientific">Endozoicomonas euniceicola</name>
    <dbReference type="NCBI Taxonomy" id="1234143"/>
    <lineage>
        <taxon>Bacteria</taxon>
        <taxon>Pseudomonadati</taxon>
        <taxon>Pseudomonadota</taxon>
        <taxon>Gammaproteobacteria</taxon>
        <taxon>Oceanospirillales</taxon>
        <taxon>Endozoicomonadaceae</taxon>
        <taxon>Endozoicomonas</taxon>
    </lineage>
</organism>
<evidence type="ECO:0000313" key="11">
    <source>
        <dbReference type="EMBL" id="UYM14481.1"/>
    </source>
</evidence>
<evidence type="ECO:0000256" key="3">
    <source>
        <dbReference type="ARBA" id="ARBA00022452"/>
    </source>
</evidence>
<proteinExistence type="inferred from homology"/>
<dbReference type="InterPro" id="IPR039426">
    <property type="entry name" value="TonB-dep_rcpt-like"/>
</dbReference>
<evidence type="ECO:0000259" key="10">
    <source>
        <dbReference type="Pfam" id="PF14905"/>
    </source>
</evidence>